<dbReference type="GO" id="GO:0030170">
    <property type="term" value="F:pyridoxal phosphate binding"/>
    <property type="evidence" value="ECO:0007669"/>
    <property type="project" value="UniProtKB-UniRule"/>
</dbReference>
<sequence>MSRVSSAQLKENLESIKERIRQAALRAGRNSEEITLLGVTKTVEPDIICQAYDLGLRDFGENRVQEFLRKADIIDRACRWHIIGRLQTNKVKYLDHRVSLIHSLDRMELAETLHARGEKIGRIWDVLVQVNVSGEETKTGVSPENLKDFVRNVAKLGNIHIKGLMTIAPYAENSEEVRWVFRELRNLAVDIQRESMDNINMEFLSMGMSNDFEVAIEEGANIVRVGSAIFGERVYLP</sequence>
<dbReference type="Gene3D" id="3.20.20.10">
    <property type="entry name" value="Alanine racemase"/>
    <property type="match status" value="1"/>
</dbReference>
<evidence type="ECO:0000256" key="3">
    <source>
        <dbReference type="PIRSR" id="PIRSR004848-1"/>
    </source>
</evidence>
<dbReference type="HAMAP" id="MF_02087">
    <property type="entry name" value="PLP_homeostasis"/>
    <property type="match status" value="1"/>
</dbReference>
<dbReference type="InterPro" id="IPR011078">
    <property type="entry name" value="PyrdxlP_homeostasis"/>
</dbReference>
<gene>
    <name evidence="6" type="ORF">SAMN05444373_102223</name>
</gene>
<dbReference type="FunFam" id="3.20.20.10:FF:000018">
    <property type="entry name" value="Pyridoxal phosphate homeostasis protein"/>
    <property type="match status" value="1"/>
</dbReference>
<evidence type="ECO:0000313" key="7">
    <source>
        <dbReference type="Proteomes" id="UP000324781"/>
    </source>
</evidence>
<dbReference type="CDD" id="cd00635">
    <property type="entry name" value="PLPDE_III_YBL036c_like"/>
    <property type="match status" value="1"/>
</dbReference>
<dbReference type="SUPFAM" id="SSF51419">
    <property type="entry name" value="PLP-binding barrel"/>
    <property type="match status" value="1"/>
</dbReference>
<dbReference type="EMBL" id="FQZP01000022">
    <property type="protein sequence ID" value="SHJ06601.1"/>
    <property type="molecule type" value="Genomic_DNA"/>
</dbReference>
<proteinExistence type="inferred from homology"/>
<protein>
    <recommendedName>
        <fullName evidence="2">Pyridoxal phosphate homeostasis protein</fullName>
        <shortName evidence="2">PLP homeostasis protein</shortName>
    </recommendedName>
</protein>
<evidence type="ECO:0000256" key="1">
    <source>
        <dbReference type="ARBA" id="ARBA00022898"/>
    </source>
</evidence>
<comment type="function">
    <text evidence="2">Pyridoxal 5'-phosphate (PLP)-binding protein, which is involved in PLP homeostasis.</text>
</comment>
<keyword evidence="1 2" id="KW-0663">Pyridoxal phosphate</keyword>
<dbReference type="RefSeq" id="WP_149678692.1">
    <property type="nucleotide sequence ID" value="NZ_FQZP01000022.1"/>
</dbReference>
<dbReference type="Proteomes" id="UP000324781">
    <property type="component" value="Unassembled WGS sequence"/>
</dbReference>
<evidence type="ECO:0000256" key="2">
    <source>
        <dbReference type="HAMAP-Rule" id="MF_02087"/>
    </source>
</evidence>
<dbReference type="OrthoDB" id="9804072at2"/>
<name>A0A1M6G9I6_9FIRM</name>
<reference evidence="6 7" key="1">
    <citation type="submission" date="2016-11" db="EMBL/GenBank/DDBJ databases">
        <authorList>
            <person name="Varghese N."/>
            <person name="Submissions S."/>
        </authorList>
    </citation>
    <scope>NUCLEOTIDE SEQUENCE [LARGE SCALE GENOMIC DNA]</scope>
    <source>
        <strain evidence="6 7">DSM 19027</strain>
    </source>
</reference>
<evidence type="ECO:0000256" key="4">
    <source>
        <dbReference type="RuleBase" id="RU004514"/>
    </source>
</evidence>
<comment type="similarity">
    <text evidence="2 4">Belongs to the pyridoxal phosphate-binding protein YggS/PROSC family.</text>
</comment>
<feature type="modified residue" description="N6-(pyridoxal phosphate)lysine" evidence="2 3">
    <location>
        <position position="41"/>
    </location>
</feature>
<dbReference type="InterPro" id="IPR001608">
    <property type="entry name" value="Ala_racemase_N"/>
</dbReference>
<evidence type="ECO:0000313" key="6">
    <source>
        <dbReference type="EMBL" id="SHJ06601.1"/>
    </source>
</evidence>
<feature type="domain" description="Alanine racemase N-terminal" evidence="5">
    <location>
        <begin position="12"/>
        <end position="233"/>
    </location>
</feature>
<dbReference type="PANTHER" id="PTHR10146">
    <property type="entry name" value="PROLINE SYNTHETASE CO-TRANSCRIBED BACTERIAL HOMOLOG PROTEIN"/>
    <property type="match status" value="1"/>
</dbReference>
<dbReference type="NCBIfam" id="TIGR00044">
    <property type="entry name" value="YggS family pyridoxal phosphate-dependent enzyme"/>
    <property type="match status" value="1"/>
</dbReference>
<dbReference type="InterPro" id="IPR029066">
    <property type="entry name" value="PLP-binding_barrel"/>
</dbReference>
<evidence type="ECO:0000259" key="5">
    <source>
        <dbReference type="Pfam" id="PF01168"/>
    </source>
</evidence>
<dbReference type="Pfam" id="PF01168">
    <property type="entry name" value="Ala_racemase_N"/>
    <property type="match status" value="1"/>
</dbReference>
<organism evidence="6 7">
    <name type="scientific">Thermoclostridium caenicola</name>
    <dbReference type="NCBI Taxonomy" id="659425"/>
    <lineage>
        <taxon>Bacteria</taxon>
        <taxon>Bacillati</taxon>
        <taxon>Bacillota</taxon>
        <taxon>Clostridia</taxon>
        <taxon>Eubacteriales</taxon>
        <taxon>Oscillospiraceae</taxon>
        <taxon>Thermoclostridium</taxon>
    </lineage>
</organism>
<dbReference type="PANTHER" id="PTHR10146:SF14">
    <property type="entry name" value="PYRIDOXAL PHOSPHATE HOMEOSTASIS PROTEIN"/>
    <property type="match status" value="1"/>
</dbReference>
<dbReference type="AlphaFoldDB" id="A0A1M6G9I6"/>
<comment type="cofactor">
    <cofactor evidence="3">
        <name>pyridoxal 5'-phosphate</name>
        <dbReference type="ChEBI" id="CHEBI:597326"/>
    </cofactor>
</comment>
<accession>A0A1M6G9I6</accession>
<keyword evidence="7" id="KW-1185">Reference proteome</keyword>
<dbReference type="PIRSF" id="PIRSF004848">
    <property type="entry name" value="YBL036c_PLPDEIII"/>
    <property type="match status" value="1"/>
</dbReference>